<keyword evidence="2" id="KW-0645">Protease</keyword>
<evidence type="ECO:0000256" key="1">
    <source>
        <dbReference type="ARBA" id="ARBA00005234"/>
    </source>
</evidence>
<gene>
    <name evidence="6" type="ORF">CBR_g34054</name>
</gene>
<evidence type="ECO:0000313" key="6">
    <source>
        <dbReference type="EMBL" id="GBG81870.1"/>
    </source>
</evidence>
<keyword evidence="7" id="KW-1185">Reference proteome</keyword>
<dbReference type="GO" id="GO:0008234">
    <property type="term" value="F:cysteine-type peptidase activity"/>
    <property type="evidence" value="ECO:0007669"/>
    <property type="project" value="InterPro"/>
</dbReference>
<name>A0A388LHR4_CHABU</name>
<protein>
    <recommendedName>
        <fullName evidence="5">Ubiquitin-like protease family profile domain-containing protein</fullName>
    </recommendedName>
</protein>
<dbReference type="AlphaFoldDB" id="A0A388LHR4"/>
<dbReference type="EMBL" id="BFEA01000389">
    <property type="protein sequence ID" value="GBG81870.1"/>
    <property type="molecule type" value="Genomic_DNA"/>
</dbReference>
<dbReference type="GO" id="GO:0006508">
    <property type="term" value="P:proteolysis"/>
    <property type="evidence" value="ECO:0007669"/>
    <property type="project" value="UniProtKB-KW"/>
</dbReference>
<dbReference type="Pfam" id="PF02902">
    <property type="entry name" value="Peptidase_C48"/>
    <property type="match status" value="1"/>
</dbReference>
<keyword evidence="3" id="KW-0378">Hydrolase</keyword>
<dbReference type="STRING" id="69332.A0A388LHR4"/>
<organism evidence="6 7">
    <name type="scientific">Chara braunii</name>
    <name type="common">Braun's stonewort</name>
    <dbReference type="NCBI Taxonomy" id="69332"/>
    <lineage>
        <taxon>Eukaryota</taxon>
        <taxon>Viridiplantae</taxon>
        <taxon>Streptophyta</taxon>
        <taxon>Charophyceae</taxon>
        <taxon>Charales</taxon>
        <taxon>Characeae</taxon>
        <taxon>Chara</taxon>
    </lineage>
</organism>
<dbReference type="PROSITE" id="PS50600">
    <property type="entry name" value="ULP_PROTEASE"/>
    <property type="match status" value="1"/>
</dbReference>
<accession>A0A388LHR4</accession>
<comment type="similarity">
    <text evidence="1">Belongs to the peptidase C48 family.</text>
</comment>
<proteinExistence type="inferred from homology"/>
<evidence type="ECO:0000256" key="4">
    <source>
        <dbReference type="SAM" id="MobiDB-lite"/>
    </source>
</evidence>
<feature type="domain" description="Ubiquitin-like protease family profile" evidence="5">
    <location>
        <begin position="438"/>
        <end position="524"/>
    </location>
</feature>
<dbReference type="SUPFAM" id="SSF54001">
    <property type="entry name" value="Cysteine proteinases"/>
    <property type="match status" value="1"/>
</dbReference>
<evidence type="ECO:0000313" key="7">
    <source>
        <dbReference type="Proteomes" id="UP000265515"/>
    </source>
</evidence>
<evidence type="ECO:0000256" key="2">
    <source>
        <dbReference type="ARBA" id="ARBA00022670"/>
    </source>
</evidence>
<dbReference type="InterPro" id="IPR038765">
    <property type="entry name" value="Papain-like_cys_pep_sf"/>
</dbReference>
<dbReference type="Proteomes" id="UP000265515">
    <property type="component" value="Unassembled WGS sequence"/>
</dbReference>
<reference evidence="6 7" key="1">
    <citation type="journal article" date="2018" name="Cell">
        <title>The Chara Genome: Secondary Complexity and Implications for Plant Terrestrialization.</title>
        <authorList>
            <person name="Nishiyama T."/>
            <person name="Sakayama H."/>
            <person name="Vries J.D."/>
            <person name="Buschmann H."/>
            <person name="Saint-Marcoux D."/>
            <person name="Ullrich K.K."/>
            <person name="Haas F.B."/>
            <person name="Vanderstraeten L."/>
            <person name="Becker D."/>
            <person name="Lang D."/>
            <person name="Vosolsobe S."/>
            <person name="Rombauts S."/>
            <person name="Wilhelmsson P.K.I."/>
            <person name="Janitza P."/>
            <person name="Kern R."/>
            <person name="Heyl A."/>
            <person name="Rumpler F."/>
            <person name="Villalobos L.I.A.C."/>
            <person name="Clay J.M."/>
            <person name="Skokan R."/>
            <person name="Toyoda A."/>
            <person name="Suzuki Y."/>
            <person name="Kagoshima H."/>
            <person name="Schijlen E."/>
            <person name="Tajeshwar N."/>
            <person name="Catarino B."/>
            <person name="Hetherington A.J."/>
            <person name="Saltykova A."/>
            <person name="Bonnot C."/>
            <person name="Breuninger H."/>
            <person name="Symeonidi A."/>
            <person name="Radhakrishnan G.V."/>
            <person name="Van Nieuwerburgh F."/>
            <person name="Deforce D."/>
            <person name="Chang C."/>
            <person name="Karol K.G."/>
            <person name="Hedrich R."/>
            <person name="Ulvskov P."/>
            <person name="Glockner G."/>
            <person name="Delwiche C.F."/>
            <person name="Petrasek J."/>
            <person name="Van de Peer Y."/>
            <person name="Friml J."/>
            <person name="Beilby M."/>
            <person name="Dolan L."/>
            <person name="Kohara Y."/>
            <person name="Sugano S."/>
            <person name="Fujiyama A."/>
            <person name="Delaux P.-M."/>
            <person name="Quint M."/>
            <person name="TheiBen G."/>
            <person name="Hagemann M."/>
            <person name="Harholt J."/>
            <person name="Dunand C."/>
            <person name="Zachgo S."/>
            <person name="Langdale J."/>
            <person name="Maumus F."/>
            <person name="Straeten D.V.D."/>
            <person name="Gould S.B."/>
            <person name="Rensing S.A."/>
        </authorList>
    </citation>
    <scope>NUCLEOTIDE SEQUENCE [LARGE SCALE GENOMIC DNA]</scope>
    <source>
        <strain evidence="6 7">S276</strain>
    </source>
</reference>
<comment type="caution">
    <text evidence="6">The sequence shown here is derived from an EMBL/GenBank/DDBJ whole genome shotgun (WGS) entry which is preliminary data.</text>
</comment>
<evidence type="ECO:0000256" key="3">
    <source>
        <dbReference type="ARBA" id="ARBA00022801"/>
    </source>
</evidence>
<dbReference type="Gene3D" id="3.40.395.10">
    <property type="entry name" value="Adenoviral Proteinase, Chain A"/>
    <property type="match status" value="1"/>
</dbReference>
<sequence>MEFASLSSKNGWPIVSDLSEPRRRHRRLELSAFREARRQHTTDPAATSSNHVRFRLKRKLRLIRTGKPVPLREQRSAELERVVQVSKNLDGEIRIHPNQDDVSAMIDDRCQDVVMLCMEVHKELQADCPTEGELATSFNVEPRTLGAECLVTVRAKLAVLSDSPVKADTSSPLETAGARMNPNQGPVSMSLPDAGLETTIIRIHPRHTDEGLDGCRLLTTLDKDDSADDRIDPTLGDVGMEQPVQPAYDDPLYSGLQDEAMVEEVLKKSSDAVGDRFLYLSDDDKDTAQDDKYLRGEEVLLDIHGTLSTTQCDTVATEETQPVDVVDVDALCPEMDILKLPIADVEDFRHRDGDEFMPSPVINADISNLSSFPVSLEHVVAASTRTGAPIMLGLPSVGSTDVEAKPGFPRDGREVLEDVICSRLPLTIIVSRLPSHNLQVSVKDIVALVDGSGELNDEVVNFYMAMLLDDCGRTAATKKTYTFNSFFASTLLLQGPASVCRWAKDVDLLSHDLVLAPVHKDGEH</sequence>
<dbReference type="InterPro" id="IPR003653">
    <property type="entry name" value="Peptidase_C48_C"/>
</dbReference>
<evidence type="ECO:0000259" key="5">
    <source>
        <dbReference type="PROSITE" id="PS50600"/>
    </source>
</evidence>
<dbReference type="OrthoDB" id="1939479at2759"/>
<feature type="region of interest" description="Disordered" evidence="4">
    <location>
        <begin position="165"/>
        <end position="187"/>
    </location>
</feature>
<dbReference type="Gramene" id="GBG81870">
    <property type="protein sequence ID" value="GBG81870"/>
    <property type="gene ID" value="CBR_g34054"/>
</dbReference>